<reference evidence="3" key="1">
    <citation type="submission" date="2016-09" db="EMBL/GenBank/DDBJ databases">
        <title>Draft genome sequence of a novel species of the family Streptococcaceae isolated from flowers.</title>
        <authorList>
            <person name="Chuah L.-O."/>
            <person name="Yap K.-P."/>
            <person name="Thong K.L."/>
            <person name="Liong M.T."/>
            <person name="Ahmad R."/>
            <person name="Rusul G."/>
        </authorList>
    </citation>
    <scope>NUCLEOTIDE SEQUENCE [LARGE SCALE GENOMIC DNA]</scope>
    <source>
        <strain evidence="3">DF1</strain>
    </source>
</reference>
<dbReference type="STRING" id="1859473.BG261_00085"/>
<keyword evidence="3" id="KW-1185">Reference proteome</keyword>
<organism evidence="2 3">
    <name type="scientific">Floricoccus tropicus</name>
    <dbReference type="NCBI Taxonomy" id="1859473"/>
    <lineage>
        <taxon>Bacteria</taxon>
        <taxon>Bacillati</taxon>
        <taxon>Bacillota</taxon>
        <taxon>Bacilli</taxon>
        <taxon>Lactobacillales</taxon>
        <taxon>Streptococcaceae</taxon>
        <taxon>Floricoccus</taxon>
    </lineage>
</organism>
<feature type="transmembrane region" description="Helical" evidence="1">
    <location>
        <begin position="31"/>
        <end position="50"/>
    </location>
</feature>
<dbReference type="Proteomes" id="UP000178622">
    <property type="component" value="Unassembled WGS sequence"/>
</dbReference>
<evidence type="ECO:0000256" key="1">
    <source>
        <dbReference type="SAM" id="Phobius"/>
    </source>
</evidence>
<dbReference type="AlphaFoldDB" id="A0A1E8GQ04"/>
<evidence type="ECO:0000313" key="3">
    <source>
        <dbReference type="Proteomes" id="UP000178622"/>
    </source>
</evidence>
<dbReference type="RefSeq" id="WP_070790993.1">
    <property type="nucleotide sequence ID" value="NZ_MKIR01000001.1"/>
</dbReference>
<sequence length="85" mass="9831">MIEPLMMTICIFLVMFLVFSDSILSGKFRILIPTFYTLIFLAVIMSYVYQINGVDTFPNLSISAVCCLIMWHKYRSHNPKDDNNA</sequence>
<proteinExistence type="predicted"/>
<name>A0A1E8GQ04_9LACT</name>
<feature type="transmembrane region" description="Helical" evidence="1">
    <location>
        <begin position="6"/>
        <end position="24"/>
    </location>
</feature>
<gene>
    <name evidence="2" type="ORF">BG261_00085</name>
</gene>
<protein>
    <submittedName>
        <fullName evidence="2">Uncharacterized protein</fullName>
    </submittedName>
</protein>
<comment type="caution">
    <text evidence="2">The sequence shown here is derived from an EMBL/GenBank/DDBJ whole genome shotgun (WGS) entry which is preliminary data.</text>
</comment>
<keyword evidence="1" id="KW-0812">Transmembrane</keyword>
<dbReference type="EMBL" id="MKIR01000001">
    <property type="protein sequence ID" value="OFI50322.1"/>
    <property type="molecule type" value="Genomic_DNA"/>
</dbReference>
<keyword evidence="1" id="KW-1133">Transmembrane helix</keyword>
<accession>A0A1E8GQ04</accession>
<dbReference type="OrthoDB" id="9842220at2"/>
<evidence type="ECO:0000313" key="2">
    <source>
        <dbReference type="EMBL" id="OFI50322.1"/>
    </source>
</evidence>
<keyword evidence="1" id="KW-0472">Membrane</keyword>